<feature type="signal peptide" evidence="1">
    <location>
        <begin position="1"/>
        <end position="21"/>
    </location>
</feature>
<dbReference type="EMBL" id="FUYR01000001">
    <property type="protein sequence ID" value="SKB44565.1"/>
    <property type="molecule type" value="Genomic_DNA"/>
</dbReference>
<evidence type="ECO:0000256" key="1">
    <source>
        <dbReference type="SAM" id="SignalP"/>
    </source>
</evidence>
<dbReference type="Gene3D" id="3.40.50.1110">
    <property type="entry name" value="SGNH hydrolase"/>
    <property type="match status" value="1"/>
</dbReference>
<dbReference type="STRING" id="572036.SAMN05661099_1468"/>
<dbReference type="Pfam" id="PF13472">
    <property type="entry name" value="Lipase_GDSL_2"/>
    <property type="match status" value="1"/>
</dbReference>
<evidence type="ECO:0000313" key="4">
    <source>
        <dbReference type="Proteomes" id="UP000189981"/>
    </source>
</evidence>
<proteinExistence type="predicted"/>
<dbReference type="AlphaFoldDB" id="A0A1T5BBQ3"/>
<keyword evidence="4" id="KW-1185">Reference proteome</keyword>
<accession>A0A1T5BBQ3</accession>
<dbReference type="RefSeq" id="WP_079701940.1">
    <property type="nucleotide sequence ID" value="NZ_FUYR01000001.1"/>
</dbReference>
<feature type="domain" description="SGNH hydrolase-type esterase" evidence="2">
    <location>
        <begin position="54"/>
        <end position="214"/>
    </location>
</feature>
<feature type="chain" id="PRO_5010544167" evidence="1">
    <location>
        <begin position="22"/>
        <end position="227"/>
    </location>
</feature>
<dbReference type="OrthoDB" id="9790057at2"/>
<dbReference type="SUPFAM" id="SSF52266">
    <property type="entry name" value="SGNH hydrolase"/>
    <property type="match status" value="1"/>
</dbReference>
<name>A0A1T5BBQ3_9SPHI</name>
<evidence type="ECO:0000313" key="3">
    <source>
        <dbReference type="EMBL" id="SKB44565.1"/>
    </source>
</evidence>
<organism evidence="3 4">
    <name type="scientific">Daejeonella lutea</name>
    <dbReference type="NCBI Taxonomy" id="572036"/>
    <lineage>
        <taxon>Bacteria</taxon>
        <taxon>Pseudomonadati</taxon>
        <taxon>Bacteroidota</taxon>
        <taxon>Sphingobacteriia</taxon>
        <taxon>Sphingobacteriales</taxon>
        <taxon>Sphingobacteriaceae</taxon>
        <taxon>Daejeonella</taxon>
    </lineage>
</organism>
<sequence>MKKLVYIFALLLTIYNRPAEAQTAAWDSTFRPPAYNIKVDQFRSYKSSPRDFVFLGNSITANTDWAELLSEKRAKNRGISADITFGVLERLSDVTKGMPSKIFLLIGINDISRNIPDELIVRNLQRIVSRVRTESPRTRLYIHTLMPVNHTFNKFPNHYGKDQHILFVNDAIRKLADNEKVFVIDLYPAFLDKDKRLISEFTHDGLHLTAAGYKNWVKLLRDGKYLK</sequence>
<dbReference type="InterPro" id="IPR036514">
    <property type="entry name" value="SGNH_hydro_sf"/>
</dbReference>
<protein>
    <submittedName>
        <fullName evidence="3">Lysophospholipase L1</fullName>
    </submittedName>
</protein>
<gene>
    <name evidence="3" type="ORF">SAMN05661099_1468</name>
</gene>
<dbReference type="GO" id="GO:0004622">
    <property type="term" value="F:phosphatidylcholine lysophospholipase activity"/>
    <property type="evidence" value="ECO:0007669"/>
    <property type="project" value="TreeGrafter"/>
</dbReference>
<reference evidence="4" key="1">
    <citation type="submission" date="2017-02" db="EMBL/GenBank/DDBJ databases">
        <authorList>
            <person name="Varghese N."/>
            <person name="Submissions S."/>
        </authorList>
    </citation>
    <scope>NUCLEOTIDE SEQUENCE [LARGE SCALE GENOMIC DNA]</scope>
    <source>
        <strain evidence="4">DSM 22385</strain>
    </source>
</reference>
<dbReference type="PANTHER" id="PTHR30383">
    <property type="entry name" value="THIOESTERASE 1/PROTEASE 1/LYSOPHOSPHOLIPASE L1"/>
    <property type="match status" value="1"/>
</dbReference>
<dbReference type="PANTHER" id="PTHR30383:SF5">
    <property type="entry name" value="SGNH HYDROLASE-TYPE ESTERASE DOMAIN-CONTAINING PROTEIN"/>
    <property type="match status" value="1"/>
</dbReference>
<dbReference type="Proteomes" id="UP000189981">
    <property type="component" value="Unassembled WGS sequence"/>
</dbReference>
<dbReference type="InterPro" id="IPR051532">
    <property type="entry name" value="Ester_Hydrolysis_Enzymes"/>
</dbReference>
<evidence type="ECO:0000259" key="2">
    <source>
        <dbReference type="Pfam" id="PF13472"/>
    </source>
</evidence>
<keyword evidence="1" id="KW-0732">Signal</keyword>
<dbReference type="InterPro" id="IPR013830">
    <property type="entry name" value="SGNH_hydro"/>
</dbReference>